<dbReference type="SMART" id="SM00751">
    <property type="entry name" value="BSD"/>
    <property type="match status" value="1"/>
</dbReference>
<evidence type="ECO:0000259" key="1">
    <source>
        <dbReference type="PROSITE" id="PS50858"/>
    </source>
</evidence>
<dbReference type="Proteomes" id="UP000193642">
    <property type="component" value="Unassembled WGS sequence"/>
</dbReference>
<keyword evidence="3" id="KW-1185">Reference proteome</keyword>
<comment type="caution">
    <text evidence="2">The sequence shown here is derived from an EMBL/GenBank/DDBJ whole genome shotgun (WGS) entry which is preliminary data.</text>
</comment>
<reference evidence="2 3" key="1">
    <citation type="submission" date="2016-07" db="EMBL/GenBank/DDBJ databases">
        <title>Pervasive Adenine N6-methylation of Active Genes in Fungi.</title>
        <authorList>
            <consortium name="DOE Joint Genome Institute"/>
            <person name="Mondo S.J."/>
            <person name="Dannebaum R.O."/>
            <person name="Kuo R.C."/>
            <person name="Labutti K."/>
            <person name="Haridas S."/>
            <person name="Kuo A."/>
            <person name="Salamov A."/>
            <person name="Ahrendt S.R."/>
            <person name="Lipzen A."/>
            <person name="Sullivan W."/>
            <person name="Andreopoulos W.B."/>
            <person name="Clum A."/>
            <person name="Lindquist E."/>
            <person name="Daum C."/>
            <person name="Ramamoorthy G.K."/>
            <person name="Gryganskyi A."/>
            <person name="Culley D."/>
            <person name="Magnuson J.K."/>
            <person name="James T.Y."/>
            <person name="O'Malley M.A."/>
            <person name="Stajich J.E."/>
            <person name="Spatafora J.W."/>
            <person name="Visel A."/>
            <person name="Grigoriev I.V."/>
        </authorList>
    </citation>
    <scope>NUCLEOTIDE SEQUENCE [LARGE SCALE GENOMIC DNA]</scope>
    <source>
        <strain evidence="2 3">JEL800</strain>
    </source>
</reference>
<dbReference type="InterPro" id="IPR035925">
    <property type="entry name" value="BSD_dom_sf"/>
</dbReference>
<dbReference type="SUPFAM" id="SSF140383">
    <property type="entry name" value="BSD domain-like"/>
    <property type="match status" value="1"/>
</dbReference>
<protein>
    <recommendedName>
        <fullName evidence="1">BSD domain-containing protein</fullName>
    </recommendedName>
</protein>
<dbReference type="InterPro" id="IPR005607">
    <property type="entry name" value="BSD_dom"/>
</dbReference>
<proteinExistence type="predicted"/>
<dbReference type="PANTHER" id="PTHR16019">
    <property type="entry name" value="SYNAPSE-ASSOCIATED PROTEIN"/>
    <property type="match status" value="1"/>
</dbReference>
<dbReference type="EMBL" id="MCGO01000027">
    <property type="protein sequence ID" value="ORY42843.1"/>
    <property type="molecule type" value="Genomic_DNA"/>
</dbReference>
<dbReference type="PROSITE" id="PS50858">
    <property type="entry name" value="BSD"/>
    <property type="match status" value="1"/>
</dbReference>
<organism evidence="2 3">
    <name type="scientific">Rhizoclosmatium globosum</name>
    <dbReference type="NCBI Taxonomy" id="329046"/>
    <lineage>
        <taxon>Eukaryota</taxon>
        <taxon>Fungi</taxon>
        <taxon>Fungi incertae sedis</taxon>
        <taxon>Chytridiomycota</taxon>
        <taxon>Chytridiomycota incertae sedis</taxon>
        <taxon>Chytridiomycetes</taxon>
        <taxon>Chytridiales</taxon>
        <taxon>Chytriomycetaceae</taxon>
        <taxon>Rhizoclosmatium</taxon>
    </lineage>
</organism>
<sequence length="318" mass="33375">MWSTLSTFASTVASTAKSTLSTLEETARQAASDLEQQHRLTVEAKRSAGDKEEDLIPTEVPEAVKKQLSQLRDLVAPALGGVSGGGGGVVAAAASEKEGGQAETVQPVATIFTASNVAVLPWEVVGAHAGARDELRAQVLALAQDKRNFLVPPPEGTDFVFDMGRYLPTALAILKVDSALEQMRFDLVPKQVKDEVFWQNYFYRVNMLQQSCMLSVGVDSMAIAAAAGDGMVNEEAVGGAVVGAGLGEGAAVLAAGRISADFVPVGVVENAGEAVTSSKEEIPDSLEDADGLAGEEYVSSESFGADWEKELQDELEDV</sequence>
<dbReference type="OrthoDB" id="47923at2759"/>
<dbReference type="GO" id="GO:0038203">
    <property type="term" value="P:TORC2 signaling"/>
    <property type="evidence" value="ECO:0007669"/>
    <property type="project" value="TreeGrafter"/>
</dbReference>
<evidence type="ECO:0000313" key="3">
    <source>
        <dbReference type="Proteomes" id="UP000193642"/>
    </source>
</evidence>
<dbReference type="InterPro" id="IPR051494">
    <property type="entry name" value="BSD_domain-containing"/>
</dbReference>
<accession>A0A1Y2C739</accession>
<dbReference type="Pfam" id="PF03909">
    <property type="entry name" value="BSD"/>
    <property type="match status" value="1"/>
</dbReference>
<feature type="domain" description="BSD" evidence="1">
    <location>
        <begin position="155"/>
        <end position="209"/>
    </location>
</feature>
<evidence type="ECO:0000313" key="2">
    <source>
        <dbReference type="EMBL" id="ORY42843.1"/>
    </source>
</evidence>
<dbReference type="PANTHER" id="PTHR16019:SF6">
    <property type="entry name" value="SYNAPSE-ASSOCIATED PROTEIN 1"/>
    <property type="match status" value="1"/>
</dbReference>
<name>A0A1Y2C739_9FUNG</name>
<dbReference type="AlphaFoldDB" id="A0A1Y2C739"/>
<gene>
    <name evidence="2" type="ORF">BCR33DRAFT_718056</name>
</gene>
<dbReference type="Gene3D" id="1.10.3970.10">
    <property type="entry name" value="BSD domain"/>
    <property type="match status" value="1"/>
</dbReference>
<dbReference type="GO" id="GO:0005794">
    <property type="term" value="C:Golgi apparatus"/>
    <property type="evidence" value="ECO:0007669"/>
    <property type="project" value="TreeGrafter"/>
</dbReference>
<dbReference type="GO" id="GO:0005634">
    <property type="term" value="C:nucleus"/>
    <property type="evidence" value="ECO:0007669"/>
    <property type="project" value="TreeGrafter"/>
</dbReference>
<dbReference type="STRING" id="329046.A0A1Y2C739"/>